<dbReference type="EMBL" id="FNOS01000005">
    <property type="protein sequence ID" value="SDY15381.1"/>
    <property type="molecule type" value="Genomic_DNA"/>
</dbReference>
<sequence>MSNTFHHLFNSIVGILILVEGGLFIFTNNKDGDLHLRSIIMTGLLLLAWGMSYYKQVKGDRKTEWLIFTIIIMIPMILPFLFFI</sequence>
<evidence type="ECO:0000313" key="3">
    <source>
        <dbReference type="Proteomes" id="UP000198647"/>
    </source>
</evidence>
<gene>
    <name evidence="2" type="ORF">SAMN04488081_2232</name>
</gene>
<keyword evidence="1" id="KW-0812">Transmembrane</keyword>
<comment type="caution">
    <text evidence="2">The sequence shown here is derived from an EMBL/GenBank/DDBJ whole genome shotgun (WGS) entry which is preliminary data.</text>
</comment>
<dbReference type="Proteomes" id="UP000198647">
    <property type="component" value="Unassembled WGS sequence"/>
</dbReference>
<reference evidence="2 3" key="1">
    <citation type="submission" date="2016-10" db="EMBL/GenBank/DDBJ databases">
        <authorList>
            <person name="Varghese N."/>
            <person name="Submissions S."/>
        </authorList>
    </citation>
    <scope>NUCLEOTIDE SEQUENCE [LARGE SCALE GENOMIC DNA]</scope>
    <source>
        <strain evidence="2 3">DSM 20748</strain>
    </source>
</reference>
<feature type="transmembrane region" description="Helical" evidence="1">
    <location>
        <begin position="7"/>
        <end position="28"/>
    </location>
</feature>
<evidence type="ECO:0000256" key="1">
    <source>
        <dbReference type="SAM" id="Phobius"/>
    </source>
</evidence>
<feature type="transmembrane region" description="Helical" evidence="1">
    <location>
        <begin position="34"/>
        <end position="53"/>
    </location>
</feature>
<proteinExistence type="predicted"/>
<keyword evidence="1" id="KW-1133">Transmembrane helix</keyword>
<name>A0A1H3HIS1_9BACI</name>
<evidence type="ECO:0000313" key="2">
    <source>
        <dbReference type="EMBL" id="SDY15381.1"/>
    </source>
</evidence>
<keyword evidence="1" id="KW-0472">Membrane</keyword>
<feature type="transmembrane region" description="Helical" evidence="1">
    <location>
        <begin position="65"/>
        <end position="83"/>
    </location>
</feature>
<keyword evidence="3" id="KW-1185">Reference proteome</keyword>
<protein>
    <submittedName>
        <fullName evidence="2">Uncharacterized protein</fullName>
    </submittedName>
</protein>
<organism evidence="2 3">
    <name type="scientific">Salimicrobium album</name>
    <dbReference type="NCBI Taxonomy" id="50717"/>
    <lineage>
        <taxon>Bacteria</taxon>
        <taxon>Bacillati</taxon>
        <taxon>Bacillota</taxon>
        <taxon>Bacilli</taxon>
        <taxon>Bacillales</taxon>
        <taxon>Bacillaceae</taxon>
        <taxon>Salimicrobium</taxon>
    </lineage>
</organism>
<dbReference type="RefSeq" id="WP_093107789.1">
    <property type="nucleotide sequence ID" value="NZ_FNOS01000005.1"/>
</dbReference>
<accession>A0A1H3HIS1</accession>